<reference evidence="1" key="1">
    <citation type="submission" date="2013-09" db="EMBL/GenBank/DDBJ databases">
        <title>Draft Genome Sequence of five Lactobacillus helveticus strains CIRM-BIA 101T, 103, 104, 951 and 953 isolated from milk product.</title>
        <authorList>
            <person name="Valence F."/>
            <person name="Chuat V."/>
            <person name="Ma L."/>
            <person name="Creno S."/>
            <person name="Falentin H."/>
            <person name="Lortal S."/>
            <person name="Bizet C."/>
            <person name="Clermont D."/>
            <person name="Loux V."/>
            <person name="Bouchier C."/>
            <person name="Cousin S."/>
        </authorList>
    </citation>
    <scope>NUCLEOTIDE SEQUENCE [LARGE SCALE GENOMIC DNA]</scope>
    <source>
        <strain evidence="1">CIRM-BIA 104</strain>
    </source>
</reference>
<evidence type="ECO:0000313" key="2">
    <source>
        <dbReference type="Proteomes" id="UP000017247"/>
    </source>
</evidence>
<proteinExistence type="predicted"/>
<dbReference type="EMBL" id="CBUL010000104">
    <property type="protein sequence ID" value="CDI60594.1"/>
    <property type="molecule type" value="Genomic_DNA"/>
</dbReference>
<dbReference type="Proteomes" id="UP000017247">
    <property type="component" value="Unassembled WGS sequence"/>
</dbReference>
<organism evidence="1 2">
    <name type="scientific">Lactobacillus helveticus CIRM-BIA 104</name>
    <dbReference type="NCBI Taxonomy" id="1226333"/>
    <lineage>
        <taxon>Bacteria</taxon>
        <taxon>Bacillati</taxon>
        <taxon>Bacillota</taxon>
        <taxon>Bacilli</taxon>
        <taxon>Lactobacillales</taxon>
        <taxon>Lactobacillaceae</taxon>
        <taxon>Lactobacillus</taxon>
    </lineage>
</organism>
<comment type="caution">
    <text evidence="1">The sequence shown here is derived from an EMBL/GenBank/DDBJ whole genome shotgun (WGS) entry which is preliminary data.</text>
</comment>
<accession>U6FBB2</accession>
<name>U6FBB2_LACHE</name>
<sequence length="42" mass="5026">MKWYFFLVVVLPSSGKWLKHLKDVLKNISKLYLTSYFGNYPT</sequence>
<gene>
    <name evidence="1" type="ORF">LHCIRMBIA104_00739</name>
</gene>
<dbReference type="HOGENOM" id="CLU_3253194_0_0_9"/>
<protein>
    <submittedName>
        <fullName evidence="1">Uncharacterized protein</fullName>
    </submittedName>
</protein>
<dbReference type="AlphaFoldDB" id="U6FBB2"/>
<evidence type="ECO:0000313" key="1">
    <source>
        <dbReference type="EMBL" id="CDI60594.1"/>
    </source>
</evidence>